<evidence type="ECO:0000256" key="1">
    <source>
        <dbReference type="SAM" id="MobiDB-lite"/>
    </source>
</evidence>
<dbReference type="EMBL" id="JAAAIN010003538">
    <property type="protein sequence ID" value="KAG0285240.1"/>
    <property type="molecule type" value="Genomic_DNA"/>
</dbReference>
<feature type="compositionally biased region" description="Polar residues" evidence="1">
    <location>
        <begin position="496"/>
        <end position="515"/>
    </location>
</feature>
<dbReference type="OrthoDB" id="5531344at2759"/>
<feature type="compositionally biased region" description="Polar residues" evidence="1">
    <location>
        <begin position="747"/>
        <end position="767"/>
    </location>
</feature>
<gene>
    <name evidence="2" type="ORF">BGZ97_007880</name>
</gene>
<feature type="region of interest" description="Disordered" evidence="1">
    <location>
        <begin position="633"/>
        <end position="694"/>
    </location>
</feature>
<feature type="region of interest" description="Disordered" evidence="1">
    <location>
        <begin position="742"/>
        <end position="767"/>
    </location>
</feature>
<feature type="compositionally biased region" description="Acidic residues" evidence="1">
    <location>
        <begin position="708"/>
        <end position="724"/>
    </location>
</feature>
<feature type="region of interest" description="Disordered" evidence="1">
    <location>
        <begin position="708"/>
        <end position="730"/>
    </location>
</feature>
<feature type="compositionally biased region" description="Low complexity" evidence="1">
    <location>
        <begin position="479"/>
        <end position="492"/>
    </location>
</feature>
<accession>A0A9P6UER4</accession>
<feature type="compositionally biased region" description="Low complexity" evidence="1">
    <location>
        <begin position="535"/>
        <end position="549"/>
    </location>
</feature>
<keyword evidence="3" id="KW-1185">Reference proteome</keyword>
<evidence type="ECO:0000313" key="3">
    <source>
        <dbReference type="Proteomes" id="UP000823405"/>
    </source>
</evidence>
<feature type="compositionally biased region" description="Low complexity" evidence="1">
    <location>
        <begin position="147"/>
        <end position="156"/>
    </location>
</feature>
<reference evidence="2" key="1">
    <citation type="journal article" date="2020" name="Fungal Divers.">
        <title>Resolving the Mortierellaceae phylogeny through synthesis of multi-gene phylogenetics and phylogenomics.</title>
        <authorList>
            <person name="Vandepol N."/>
            <person name="Liber J."/>
            <person name="Desiro A."/>
            <person name="Na H."/>
            <person name="Kennedy M."/>
            <person name="Barry K."/>
            <person name="Grigoriev I.V."/>
            <person name="Miller A.N."/>
            <person name="O'Donnell K."/>
            <person name="Stajich J.E."/>
            <person name="Bonito G."/>
        </authorList>
    </citation>
    <scope>NUCLEOTIDE SEQUENCE</scope>
    <source>
        <strain evidence="2">NVP60</strain>
    </source>
</reference>
<feature type="compositionally biased region" description="Low complexity" evidence="1">
    <location>
        <begin position="425"/>
        <end position="442"/>
    </location>
</feature>
<evidence type="ECO:0000313" key="2">
    <source>
        <dbReference type="EMBL" id="KAG0285240.1"/>
    </source>
</evidence>
<organism evidence="2 3">
    <name type="scientific">Linnemannia gamsii</name>
    <dbReference type="NCBI Taxonomy" id="64522"/>
    <lineage>
        <taxon>Eukaryota</taxon>
        <taxon>Fungi</taxon>
        <taxon>Fungi incertae sedis</taxon>
        <taxon>Mucoromycota</taxon>
        <taxon>Mortierellomycotina</taxon>
        <taxon>Mortierellomycetes</taxon>
        <taxon>Mortierellales</taxon>
        <taxon>Mortierellaceae</taxon>
        <taxon>Linnemannia</taxon>
    </lineage>
</organism>
<dbReference type="AlphaFoldDB" id="A0A9P6UER4"/>
<name>A0A9P6UER4_9FUNG</name>
<comment type="caution">
    <text evidence="2">The sequence shown here is derived from an EMBL/GenBank/DDBJ whole genome shotgun (WGS) entry which is preliminary data.</text>
</comment>
<feature type="region of interest" description="Disordered" evidence="1">
    <location>
        <begin position="147"/>
        <end position="179"/>
    </location>
</feature>
<dbReference type="Proteomes" id="UP000823405">
    <property type="component" value="Unassembled WGS sequence"/>
</dbReference>
<feature type="region of interest" description="Disordered" evidence="1">
    <location>
        <begin position="232"/>
        <end position="252"/>
    </location>
</feature>
<proteinExistence type="predicted"/>
<feature type="compositionally biased region" description="Polar residues" evidence="1">
    <location>
        <begin position="160"/>
        <end position="170"/>
    </location>
</feature>
<feature type="region of interest" description="Disordered" evidence="1">
    <location>
        <begin position="476"/>
        <end position="573"/>
    </location>
</feature>
<feature type="region of interest" description="Disordered" evidence="1">
    <location>
        <begin position="402"/>
        <end position="464"/>
    </location>
</feature>
<sequence length="767" mass="79577">MTPSIPSVDLTPLSATVPAGFGVSILPGLDLSVNAANDEFIVLDNGLITETVDSGLLNAPVSAATKPDVPVTQAGGTQPSSALSGVAKSHSAANLVPWQDILVNMLSELGFVESSRMMAAEELVLSKTQQENAPKIIEKFTRLLQDSTSGSVSTGGDILSGSSKRQNASSGDLIPGTVDGHDAIKRRRVDDARGMVLENATRDEIEERMIQFMANKREQINESNRQEFIKGRIPNVDPSGTTTDAQDADAEDDGCARVDARKLNRTIQMKLETVKNEALTKTNPKTHAQQSDLSMTSNGLDERLRNIQVHLNLRFAAVPVCTIAERIRIIEDVIIQLERDYPLWSALHFNQPNRVFPPPPSVTTVSRNGRNQIVMSGEHLHTTLIDNGDPVANPAALTQFSGVGMSHSASGSPSAQTPRQGGQDTGLRTGVTTSTTVSDSRGAGPAVQARPGMASPGGAGGSATVIKLKRHGGAGSSSLARAVQQQLAQRKANAAASGTTDDPRQSYGTTPSFKITPTPHRDSPSDSGSSLAKTGGHPSNSSPGSSLSPNIAFTDPLKPGVTGRGPIKSRRKSIAKGLDPASAMASMNIAHAGNILGTNPGATHAGRVMGAPMSLGSQPSVMSEASLGSLAATKAKSASAKKPRKKKGDDGADESGASKLASRPGAGRGKGGFGLGKGKGGGRPAMGLGLGKGKGGAYRQELLRQAEVEEFDDYSDEDIDDDGDFQSNSASNILGTMAKASAGTGNGSLTAGNTTTFENDNSALAHL</sequence>
<feature type="non-terminal residue" evidence="2">
    <location>
        <position position="767"/>
    </location>
</feature>
<feature type="compositionally biased region" description="Polar residues" evidence="1">
    <location>
        <begin position="402"/>
        <end position="422"/>
    </location>
</feature>
<feature type="compositionally biased region" description="Gly residues" evidence="1">
    <location>
        <begin position="666"/>
        <end position="694"/>
    </location>
</feature>
<protein>
    <submittedName>
        <fullName evidence="2">Uncharacterized protein</fullName>
    </submittedName>
</protein>